<feature type="transmembrane region" description="Helical" evidence="6">
    <location>
        <begin position="82"/>
        <end position="101"/>
    </location>
</feature>
<evidence type="ECO:0000256" key="5">
    <source>
        <dbReference type="ARBA" id="ARBA00023136"/>
    </source>
</evidence>
<dbReference type="Proteomes" id="UP000811545">
    <property type="component" value="Unassembled WGS sequence"/>
</dbReference>
<name>A0A9E2BFV2_PSYF1</name>
<feature type="transmembrane region" description="Helical" evidence="6">
    <location>
        <begin position="56"/>
        <end position="76"/>
    </location>
</feature>
<keyword evidence="4 6" id="KW-1133">Transmembrane helix</keyword>
<dbReference type="Pfam" id="PF02653">
    <property type="entry name" value="BPD_transp_2"/>
    <property type="match status" value="1"/>
</dbReference>
<dbReference type="PANTHER" id="PTHR30482:SF10">
    <property type="entry name" value="HIGH-AFFINITY BRANCHED-CHAIN AMINO ACID TRANSPORT PROTEIN BRAE"/>
    <property type="match status" value="1"/>
</dbReference>
<organism evidence="7 8">
    <name type="scientific">Psychracetigena formicireducens</name>
    <dbReference type="NCBI Taxonomy" id="2986056"/>
    <lineage>
        <taxon>Bacteria</taxon>
        <taxon>Bacillati</taxon>
        <taxon>Candidatus Lithacetigenota</taxon>
        <taxon>Candidatus Psychracetigena</taxon>
    </lineage>
</organism>
<sequence>MKKSTLISLLLLALSLVLPIVLSERPSLIAYLNLIMIYALSAQGLNLLLGYAGQVSLGHAAFMAIGGYTSAILVMQFGFNNIFSIISAILLTGFCGLFVGFPSLRLSGFYLAIATMALGTASADIIKRLSITGGDQGLRNIPPLNIFSYEFVSEIQKYYLLLIILLIVFILVKNLVNSRSGRALRAIRDAELTAETMGINIAYYKVVAFVISSMIAGLSGALYAHTISYLHPVNFGLSFSIELLAMTIVGGLATIWGPLLGVLFWVFLPRIIGARMEFLATAFFGIMVILSIRFFPRGLSEIIFRLERKLKLYS</sequence>
<evidence type="ECO:0000256" key="3">
    <source>
        <dbReference type="ARBA" id="ARBA00022692"/>
    </source>
</evidence>
<feature type="transmembrane region" description="Helical" evidence="6">
    <location>
        <begin position="108"/>
        <end position="126"/>
    </location>
</feature>
<reference evidence="7 8" key="1">
    <citation type="journal article" date="2021" name="bioRxiv">
        <title>Unique metabolic strategies in Hadean analogues reveal hints for primordial physiology.</title>
        <authorList>
            <person name="Nobu M.K."/>
            <person name="Nakai R."/>
            <person name="Tamazawa S."/>
            <person name="Mori H."/>
            <person name="Toyoda A."/>
            <person name="Ijiri A."/>
            <person name="Suzuki S."/>
            <person name="Kurokawa K."/>
            <person name="Kamagata Y."/>
            <person name="Tamaki H."/>
        </authorList>
    </citation>
    <scope>NUCLEOTIDE SEQUENCE [LARGE SCALE GENOMIC DNA]</scope>
    <source>
        <strain evidence="7">BS525</strain>
    </source>
</reference>
<evidence type="ECO:0000313" key="7">
    <source>
        <dbReference type="EMBL" id="MBT9144818.1"/>
    </source>
</evidence>
<gene>
    <name evidence="7" type="ORF">DDT42_00669</name>
</gene>
<evidence type="ECO:0008006" key="9">
    <source>
        <dbReference type="Google" id="ProtNLM"/>
    </source>
</evidence>
<evidence type="ECO:0000256" key="2">
    <source>
        <dbReference type="ARBA" id="ARBA00022475"/>
    </source>
</evidence>
<feature type="transmembrane region" description="Helical" evidence="6">
    <location>
        <begin position="202"/>
        <end position="223"/>
    </location>
</feature>
<proteinExistence type="predicted"/>
<dbReference type="GO" id="GO:0015658">
    <property type="term" value="F:branched-chain amino acid transmembrane transporter activity"/>
    <property type="evidence" value="ECO:0007669"/>
    <property type="project" value="InterPro"/>
</dbReference>
<dbReference type="GO" id="GO:0005886">
    <property type="term" value="C:plasma membrane"/>
    <property type="evidence" value="ECO:0007669"/>
    <property type="project" value="UniProtKB-SubCell"/>
</dbReference>
<evidence type="ECO:0000256" key="4">
    <source>
        <dbReference type="ARBA" id="ARBA00022989"/>
    </source>
</evidence>
<feature type="transmembrane region" description="Helical" evidence="6">
    <location>
        <begin position="278"/>
        <end position="296"/>
    </location>
</feature>
<keyword evidence="3 6" id="KW-0812">Transmembrane</keyword>
<comment type="subcellular location">
    <subcellularLocation>
        <location evidence="1">Cell membrane</location>
        <topology evidence="1">Multi-pass membrane protein</topology>
    </subcellularLocation>
</comment>
<dbReference type="PANTHER" id="PTHR30482">
    <property type="entry name" value="HIGH-AFFINITY BRANCHED-CHAIN AMINO ACID TRANSPORT SYSTEM PERMEASE"/>
    <property type="match status" value="1"/>
</dbReference>
<accession>A0A9E2BFV2</accession>
<dbReference type="InterPro" id="IPR043428">
    <property type="entry name" value="LivM-like"/>
</dbReference>
<dbReference type="InterPro" id="IPR001851">
    <property type="entry name" value="ABC_transp_permease"/>
</dbReference>
<evidence type="ECO:0000256" key="1">
    <source>
        <dbReference type="ARBA" id="ARBA00004651"/>
    </source>
</evidence>
<feature type="transmembrane region" description="Helical" evidence="6">
    <location>
        <begin position="158"/>
        <end position="176"/>
    </location>
</feature>
<evidence type="ECO:0000313" key="8">
    <source>
        <dbReference type="Proteomes" id="UP000811545"/>
    </source>
</evidence>
<feature type="transmembrane region" description="Helical" evidence="6">
    <location>
        <begin position="29"/>
        <end position="49"/>
    </location>
</feature>
<dbReference type="EMBL" id="QLTW01000024">
    <property type="protein sequence ID" value="MBT9144818.1"/>
    <property type="molecule type" value="Genomic_DNA"/>
</dbReference>
<comment type="caution">
    <text evidence="7">The sequence shown here is derived from an EMBL/GenBank/DDBJ whole genome shotgun (WGS) entry which is preliminary data.</text>
</comment>
<keyword evidence="2" id="KW-1003">Cell membrane</keyword>
<keyword evidence="5 6" id="KW-0472">Membrane</keyword>
<feature type="transmembrane region" description="Helical" evidence="6">
    <location>
        <begin position="243"/>
        <end position="266"/>
    </location>
</feature>
<protein>
    <recommendedName>
        <fullName evidence="9">Branched-chain amino acid ABC transporter permease</fullName>
    </recommendedName>
</protein>
<evidence type="ECO:0000256" key="6">
    <source>
        <dbReference type="SAM" id="Phobius"/>
    </source>
</evidence>
<dbReference type="CDD" id="cd06581">
    <property type="entry name" value="TM_PBP1_LivM_like"/>
    <property type="match status" value="1"/>
</dbReference>
<dbReference type="AlphaFoldDB" id="A0A9E2BFV2"/>